<evidence type="ECO:0000256" key="1">
    <source>
        <dbReference type="SAM" id="SignalP"/>
    </source>
</evidence>
<feature type="signal peptide" evidence="1">
    <location>
        <begin position="1"/>
        <end position="20"/>
    </location>
</feature>
<dbReference type="Proteomes" id="UP000038045">
    <property type="component" value="Unplaced"/>
</dbReference>
<protein>
    <submittedName>
        <fullName evidence="3">Uncharacterized protein</fullName>
    </submittedName>
</protein>
<dbReference type="WBParaSite" id="PTRK_0000377600.1">
    <property type="protein sequence ID" value="PTRK_0000377600.1"/>
    <property type="gene ID" value="PTRK_0000377600"/>
</dbReference>
<evidence type="ECO:0000313" key="3">
    <source>
        <dbReference type="WBParaSite" id="PTRK_0000377600.1"/>
    </source>
</evidence>
<sequence length="94" mass="11279">MNLKFIVFALLFIIFDALECQKYGSYGRRSFRKKKMNKKHGNEVYYDNYDNDYDYKSNVNNYDKHSYYRDIYRDTLEALNPKNGGPRKLGYGGF</sequence>
<name>A0A0N4Z8Z1_PARTI</name>
<evidence type="ECO:0000313" key="2">
    <source>
        <dbReference type="Proteomes" id="UP000038045"/>
    </source>
</evidence>
<proteinExistence type="predicted"/>
<organism evidence="2 3">
    <name type="scientific">Parastrongyloides trichosuri</name>
    <name type="common">Possum-specific nematode worm</name>
    <dbReference type="NCBI Taxonomy" id="131310"/>
    <lineage>
        <taxon>Eukaryota</taxon>
        <taxon>Metazoa</taxon>
        <taxon>Ecdysozoa</taxon>
        <taxon>Nematoda</taxon>
        <taxon>Chromadorea</taxon>
        <taxon>Rhabditida</taxon>
        <taxon>Tylenchina</taxon>
        <taxon>Panagrolaimomorpha</taxon>
        <taxon>Strongyloidoidea</taxon>
        <taxon>Strongyloididae</taxon>
        <taxon>Parastrongyloides</taxon>
    </lineage>
</organism>
<feature type="chain" id="PRO_5005891441" evidence="1">
    <location>
        <begin position="21"/>
        <end position="94"/>
    </location>
</feature>
<keyword evidence="1" id="KW-0732">Signal</keyword>
<dbReference type="AlphaFoldDB" id="A0A0N4Z8Z1"/>
<accession>A0A0N4Z8Z1</accession>
<keyword evidence="2" id="KW-1185">Reference proteome</keyword>
<reference evidence="3" key="1">
    <citation type="submission" date="2017-02" db="UniProtKB">
        <authorList>
            <consortium name="WormBaseParasite"/>
        </authorList>
    </citation>
    <scope>IDENTIFICATION</scope>
</reference>